<feature type="compositionally biased region" description="Low complexity" evidence="3">
    <location>
        <begin position="154"/>
        <end position="193"/>
    </location>
</feature>
<reference evidence="5 6" key="1">
    <citation type="journal article" date="2024" name="Nat. Commun.">
        <title>Phylogenomics reveals the evolutionary origins of lichenization in chlorophyte algae.</title>
        <authorList>
            <person name="Puginier C."/>
            <person name="Libourel C."/>
            <person name="Otte J."/>
            <person name="Skaloud P."/>
            <person name="Haon M."/>
            <person name="Grisel S."/>
            <person name="Petersen M."/>
            <person name="Berrin J.G."/>
            <person name="Delaux P.M."/>
            <person name="Dal Grande F."/>
            <person name="Keller J."/>
        </authorList>
    </citation>
    <scope>NUCLEOTIDE SEQUENCE [LARGE SCALE GENOMIC DNA]</scope>
    <source>
        <strain evidence="5 6">SAG 245.80</strain>
    </source>
</reference>
<accession>A0AAW1QLL9</accession>
<feature type="region of interest" description="Disordered" evidence="3">
    <location>
        <begin position="93"/>
        <end position="193"/>
    </location>
</feature>
<organism evidence="5 6">
    <name type="scientific">Elliptochloris bilobata</name>
    <dbReference type="NCBI Taxonomy" id="381761"/>
    <lineage>
        <taxon>Eukaryota</taxon>
        <taxon>Viridiplantae</taxon>
        <taxon>Chlorophyta</taxon>
        <taxon>core chlorophytes</taxon>
        <taxon>Trebouxiophyceae</taxon>
        <taxon>Trebouxiophyceae incertae sedis</taxon>
        <taxon>Elliptochloris clade</taxon>
        <taxon>Elliptochloris</taxon>
    </lineage>
</organism>
<evidence type="ECO:0000313" key="6">
    <source>
        <dbReference type="Proteomes" id="UP001445335"/>
    </source>
</evidence>
<evidence type="ECO:0000256" key="3">
    <source>
        <dbReference type="SAM" id="MobiDB-lite"/>
    </source>
</evidence>
<name>A0AAW1QLL9_9CHLO</name>
<protein>
    <recommendedName>
        <fullName evidence="4">Transcription factor CBF/NF-Y/archaeal histone domain-containing protein</fullName>
    </recommendedName>
</protein>
<comment type="caution">
    <text evidence="5">The sequence shown here is derived from an EMBL/GenBank/DDBJ whole genome shotgun (WGS) entry which is preliminary data.</text>
</comment>
<dbReference type="Proteomes" id="UP001445335">
    <property type="component" value="Unassembled WGS sequence"/>
</dbReference>
<dbReference type="InterPro" id="IPR050568">
    <property type="entry name" value="Transcr_DNA_Rep_Reg"/>
</dbReference>
<dbReference type="GO" id="GO:0016251">
    <property type="term" value="F:RNA polymerase II general transcription initiation factor activity"/>
    <property type="evidence" value="ECO:0007669"/>
    <property type="project" value="TreeGrafter"/>
</dbReference>
<dbReference type="InterPro" id="IPR009072">
    <property type="entry name" value="Histone-fold"/>
</dbReference>
<dbReference type="GO" id="GO:0005634">
    <property type="term" value="C:nucleus"/>
    <property type="evidence" value="ECO:0007669"/>
    <property type="project" value="UniProtKB-SubCell"/>
</dbReference>
<evidence type="ECO:0000256" key="1">
    <source>
        <dbReference type="ARBA" id="ARBA00004123"/>
    </source>
</evidence>
<comment type="subcellular location">
    <subcellularLocation>
        <location evidence="1">Nucleus</location>
    </subcellularLocation>
</comment>
<keyword evidence="2" id="KW-0539">Nucleus</keyword>
<dbReference type="EMBL" id="JALJOU010000088">
    <property type="protein sequence ID" value="KAK9822368.1"/>
    <property type="molecule type" value="Genomic_DNA"/>
</dbReference>
<dbReference type="InterPro" id="IPR003958">
    <property type="entry name" value="CBFA_NFYB_domain"/>
</dbReference>
<feature type="domain" description="Transcription factor CBF/NF-Y/archaeal histone" evidence="4">
    <location>
        <begin position="14"/>
        <end position="70"/>
    </location>
</feature>
<keyword evidence="6" id="KW-1185">Reference proteome</keyword>
<sequence>MVKSRKVTHPLAPRIKRMMQTDDEVGKIAQPTPVLIGRACELFVQKLCSGAATIASGKEARTLTPAHIKAYVSSDANMDFLLEVVSHAPDLAPGAEGAEGAPKAKRARKSGDAAPAGERGRGRGRGGGQGRGRAVQDPDLGSEPAAPAVNSDRAAPAVAAAPLHAGSESGYAGAPAGASAAAAEGLQALGRRR</sequence>
<evidence type="ECO:0000313" key="5">
    <source>
        <dbReference type="EMBL" id="KAK9822368.1"/>
    </source>
</evidence>
<dbReference type="CDD" id="cd22906">
    <property type="entry name" value="HFD_DRAP1"/>
    <property type="match status" value="1"/>
</dbReference>
<dbReference type="PANTHER" id="PTHR10252:SF5">
    <property type="entry name" value="DR1-ASSOCIATED COREPRESSOR"/>
    <property type="match status" value="1"/>
</dbReference>
<evidence type="ECO:0000256" key="2">
    <source>
        <dbReference type="ARBA" id="ARBA00023242"/>
    </source>
</evidence>
<gene>
    <name evidence="5" type="ORF">WJX81_002563</name>
</gene>
<proteinExistence type="predicted"/>
<evidence type="ECO:0000259" key="4">
    <source>
        <dbReference type="Pfam" id="PF00808"/>
    </source>
</evidence>
<dbReference type="AlphaFoldDB" id="A0AAW1QLL9"/>
<dbReference type="GO" id="GO:0046982">
    <property type="term" value="F:protein heterodimerization activity"/>
    <property type="evidence" value="ECO:0007669"/>
    <property type="project" value="InterPro"/>
</dbReference>
<dbReference type="Gene3D" id="1.10.20.10">
    <property type="entry name" value="Histone, subunit A"/>
    <property type="match status" value="1"/>
</dbReference>
<dbReference type="PANTHER" id="PTHR10252">
    <property type="entry name" value="HISTONE-LIKE TRANSCRIPTION FACTOR CCAAT-RELATED"/>
    <property type="match status" value="1"/>
</dbReference>
<dbReference type="Pfam" id="PF00808">
    <property type="entry name" value="CBFD_NFYB_HMF"/>
    <property type="match status" value="1"/>
</dbReference>
<dbReference type="SUPFAM" id="SSF47113">
    <property type="entry name" value="Histone-fold"/>
    <property type="match status" value="1"/>
</dbReference>
<dbReference type="GO" id="GO:0001046">
    <property type="term" value="F:core promoter sequence-specific DNA binding"/>
    <property type="evidence" value="ECO:0007669"/>
    <property type="project" value="TreeGrafter"/>
</dbReference>